<accession>A0ABN9A7Y4</accession>
<reference evidence="1" key="1">
    <citation type="submission" date="2023-04" db="EMBL/GenBank/DDBJ databases">
        <authorList>
            <consortium name="ELIXIR-Norway"/>
        </authorList>
    </citation>
    <scope>NUCLEOTIDE SEQUENCE [LARGE SCALE GENOMIC DNA]</scope>
</reference>
<sequence length="101" mass="11345">MGLRWLCTLPGMKAKQDTWFCQESQTIRAKRHLGDHLAPPPYANSCKKAEAWRGDGDLLSVTRARMRAQVSRSHVRTSSSFLMRLSKAMKCLSPWVGARGA</sequence>
<evidence type="ECO:0000313" key="1">
    <source>
        <dbReference type="EMBL" id="CAI9181076.1"/>
    </source>
</evidence>
<dbReference type="EMBL" id="OX460343">
    <property type="protein sequence ID" value="CAI9181076.1"/>
    <property type="molecule type" value="Genomic_DNA"/>
</dbReference>
<dbReference type="Proteomes" id="UP001176941">
    <property type="component" value="Chromosome X"/>
</dbReference>
<gene>
    <name evidence="1" type="ORF">MRATA1EN1_LOCUS30038</name>
</gene>
<proteinExistence type="predicted"/>
<organism evidence="1 2">
    <name type="scientific">Rangifer tarandus platyrhynchus</name>
    <name type="common">Svalbard reindeer</name>
    <dbReference type="NCBI Taxonomy" id="3082113"/>
    <lineage>
        <taxon>Eukaryota</taxon>
        <taxon>Metazoa</taxon>
        <taxon>Chordata</taxon>
        <taxon>Craniata</taxon>
        <taxon>Vertebrata</taxon>
        <taxon>Euteleostomi</taxon>
        <taxon>Mammalia</taxon>
        <taxon>Eutheria</taxon>
        <taxon>Laurasiatheria</taxon>
        <taxon>Artiodactyla</taxon>
        <taxon>Ruminantia</taxon>
        <taxon>Pecora</taxon>
        <taxon>Cervidae</taxon>
        <taxon>Odocoileinae</taxon>
        <taxon>Rangifer</taxon>
    </lineage>
</organism>
<keyword evidence="2" id="KW-1185">Reference proteome</keyword>
<name>A0ABN9A7Y4_RANTA</name>
<protein>
    <submittedName>
        <fullName evidence="1">Uncharacterized protein</fullName>
    </submittedName>
</protein>
<evidence type="ECO:0000313" key="2">
    <source>
        <dbReference type="Proteomes" id="UP001176941"/>
    </source>
</evidence>